<dbReference type="Gene3D" id="3.40.1090.10">
    <property type="entry name" value="Cytosolic phospholipase A2 catalytic domain"/>
    <property type="match status" value="1"/>
</dbReference>
<feature type="compositionally biased region" description="Pro residues" evidence="4">
    <location>
        <begin position="382"/>
        <end position="391"/>
    </location>
</feature>
<keyword evidence="3" id="KW-0443">Lipid metabolism</keyword>
<feature type="region of interest" description="Disordered" evidence="4">
    <location>
        <begin position="1"/>
        <end position="64"/>
    </location>
</feature>
<protein>
    <recommendedName>
        <fullName evidence="5">PNPLA domain-containing protein</fullName>
    </recommendedName>
</protein>
<evidence type="ECO:0000256" key="4">
    <source>
        <dbReference type="SAM" id="MobiDB-lite"/>
    </source>
</evidence>
<dbReference type="GO" id="GO:0019369">
    <property type="term" value="P:arachidonate metabolic process"/>
    <property type="evidence" value="ECO:0007669"/>
    <property type="project" value="TreeGrafter"/>
</dbReference>
<evidence type="ECO:0000259" key="5">
    <source>
        <dbReference type="Pfam" id="PF01734"/>
    </source>
</evidence>
<evidence type="ECO:0000313" key="7">
    <source>
        <dbReference type="Proteomes" id="UP001197093"/>
    </source>
</evidence>
<accession>A0AAD4HU34</accession>
<keyword evidence="7" id="KW-1185">Reference proteome</keyword>
<dbReference type="GO" id="GO:0016042">
    <property type="term" value="P:lipid catabolic process"/>
    <property type="evidence" value="ECO:0007669"/>
    <property type="project" value="UniProtKB-KW"/>
</dbReference>
<comment type="caution">
    <text evidence="6">The sequence shown here is derived from an EMBL/GenBank/DDBJ whole genome shotgun (WGS) entry which is preliminary data.</text>
</comment>
<dbReference type="PANTHER" id="PTHR24185:SF1">
    <property type="entry name" value="CALCIUM-INDEPENDENT PHOSPHOLIPASE A2-GAMMA"/>
    <property type="match status" value="1"/>
</dbReference>
<reference evidence="6" key="1">
    <citation type="submission" date="2023-02" db="EMBL/GenBank/DDBJ databases">
        <authorList>
            <person name="Palmer J.M."/>
        </authorList>
    </citation>
    <scope>NUCLEOTIDE SEQUENCE</scope>
    <source>
        <strain evidence="6">FW57</strain>
    </source>
</reference>
<dbReference type="PANTHER" id="PTHR24185">
    <property type="entry name" value="CALCIUM-INDEPENDENT PHOSPHOLIPASE A2-GAMMA"/>
    <property type="match status" value="1"/>
</dbReference>
<dbReference type="GO" id="GO:0047499">
    <property type="term" value="F:calcium-independent phospholipase A2 activity"/>
    <property type="evidence" value="ECO:0007669"/>
    <property type="project" value="TreeGrafter"/>
</dbReference>
<dbReference type="Pfam" id="PF01734">
    <property type="entry name" value="Patatin"/>
    <property type="match status" value="1"/>
</dbReference>
<dbReference type="AlphaFoldDB" id="A0AAD4HU34"/>
<evidence type="ECO:0000256" key="1">
    <source>
        <dbReference type="ARBA" id="ARBA00022801"/>
    </source>
</evidence>
<feature type="domain" description="PNPLA" evidence="5">
    <location>
        <begin position="75"/>
        <end position="319"/>
    </location>
</feature>
<feature type="compositionally biased region" description="Polar residues" evidence="4">
    <location>
        <begin position="43"/>
        <end position="64"/>
    </location>
</feature>
<dbReference type="GO" id="GO:0016020">
    <property type="term" value="C:membrane"/>
    <property type="evidence" value="ECO:0007669"/>
    <property type="project" value="TreeGrafter"/>
</dbReference>
<gene>
    <name evidence="6" type="ORF">NEMBOFW57_008417</name>
</gene>
<evidence type="ECO:0000313" key="6">
    <source>
        <dbReference type="EMBL" id="KAG7286114.1"/>
    </source>
</evidence>
<keyword evidence="2" id="KW-0442">Lipid degradation</keyword>
<name>A0AAD4HU34_9PEZI</name>
<dbReference type="InterPro" id="IPR016035">
    <property type="entry name" value="Acyl_Trfase/lysoPLipase"/>
</dbReference>
<proteinExistence type="predicted"/>
<dbReference type="GO" id="GO:0046486">
    <property type="term" value="P:glycerolipid metabolic process"/>
    <property type="evidence" value="ECO:0007669"/>
    <property type="project" value="UniProtKB-ARBA"/>
</dbReference>
<dbReference type="EMBL" id="JAHCVI010000004">
    <property type="protein sequence ID" value="KAG7286114.1"/>
    <property type="molecule type" value="Genomic_DNA"/>
</dbReference>
<evidence type="ECO:0000256" key="2">
    <source>
        <dbReference type="ARBA" id="ARBA00022963"/>
    </source>
</evidence>
<feature type="compositionally biased region" description="Polar residues" evidence="4">
    <location>
        <begin position="371"/>
        <end position="381"/>
    </location>
</feature>
<dbReference type="SUPFAM" id="SSF52151">
    <property type="entry name" value="FabD/lysophospholipase-like"/>
    <property type="match status" value="1"/>
</dbReference>
<dbReference type="Proteomes" id="UP001197093">
    <property type="component" value="Unassembled WGS sequence"/>
</dbReference>
<evidence type="ECO:0000256" key="3">
    <source>
        <dbReference type="ARBA" id="ARBA00023098"/>
    </source>
</evidence>
<sequence length="549" mass="61258">MTDVASAPGEPHPQISGPVSALRSSRPKPKRVPTRVSIVAPKGSTTSDATSPRSRSATTPPGLRVSSTTWKRLILTLDGGGIRGYSSLIILRELMHKIESIEQSLEPRASASTHTERIPRDQIPDDVFREGQYLPCHYFDYIAGTSVGGLIAIMLGMFGKSVDECINEFHRQNKAIPLADDASVVSSIEFPLLYRRNTWPTKRTRSFFDTFAKFTVTATSRSLTGSSTAPSLSPASSQVSAASSEFRKDTYQCQTLAWCTEVEARRTRKPYAFCTYAEDDSESATEQLISIPEVAKAITTPSRYSFKPFKLGSGQFVDGSKQIRDPTLEVMKEITSLLDESEPPIDLLLSLGTDEHHAWFYEKLRLFTSSKPSASTTNAPNPTIPSSPSPADPRQSITDEEGRSYNHYHRFEVPGIKLGWRKKFFLKEIEDATTRWLALPAQREQIARYAQILVERRRARAATARWETFALGVRYVCFHEGCVKKRKEAEERAAEQGGGKEGEVQMLFTSRGDFFDHLDRRHGLMKMVGRGLVGDVEGELDRGRRFGCT</sequence>
<organism evidence="6 7">
    <name type="scientific">Staphylotrichum longicolle</name>
    <dbReference type="NCBI Taxonomy" id="669026"/>
    <lineage>
        <taxon>Eukaryota</taxon>
        <taxon>Fungi</taxon>
        <taxon>Dikarya</taxon>
        <taxon>Ascomycota</taxon>
        <taxon>Pezizomycotina</taxon>
        <taxon>Sordariomycetes</taxon>
        <taxon>Sordariomycetidae</taxon>
        <taxon>Sordariales</taxon>
        <taxon>Chaetomiaceae</taxon>
        <taxon>Staphylotrichum</taxon>
    </lineage>
</organism>
<feature type="region of interest" description="Disordered" evidence="4">
    <location>
        <begin position="371"/>
        <end position="403"/>
    </location>
</feature>
<dbReference type="InterPro" id="IPR002641">
    <property type="entry name" value="PNPLA_dom"/>
</dbReference>
<keyword evidence="1" id="KW-0378">Hydrolase</keyword>